<dbReference type="SUPFAM" id="SSF53474">
    <property type="entry name" value="alpha/beta-Hydrolases"/>
    <property type="match status" value="1"/>
</dbReference>
<dbReference type="Pfam" id="PF12697">
    <property type="entry name" value="Abhydrolase_6"/>
    <property type="match status" value="1"/>
</dbReference>
<dbReference type="PRINTS" id="PR00111">
    <property type="entry name" value="ABHYDROLASE"/>
</dbReference>
<reference evidence="2" key="1">
    <citation type="submission" date="2022-08" db="EMBL/GenBank/DDBJ databases">
        <authorList>
            <person name="Deng Y."/>
            <person name="Han X.-F."/>
            <person name="Zhang Y.-Q."/>
        </authorList>
    </citation>
    <scope>NUCLEOTIDE SEQUENCE</scope>
    <source>
        <strain evidence="2">CPCC 205716</strain>
    </source>
</reference>
<dbReference type="InterPro" id="IPR050266">
    <property type="entry name" value="AB_hydrolase_sf"/>
</dbReference>
<comment type="caution">
    <text evidence="2">The sequence shown here is derived from an EMBL/GenBank/DDBJ whole genome shotgun (WGS) entry which is preliminary data.</text>
</comment>
<gene>
    <name evidence="2" type="ORF">NVV95_00855</name>
</gene>
<evidence type="ECO:0000313" key="2">
    <source>
        <dbReference type="EMBL" id="MCS5713093.1"/>
    </source>
</evidence>
<keyword evidence="2" id="KW-0378">Hydrolase</keyword>
<evidence type="ECO:0000259" key="1">
    <source>
        <dbReference type="Pfam" id="PF12697"/>
    </source>
</evidence>
<sequence>MTVASPFAEQLAHLPVAERSLPLAGGVTRFWEYGTGADDPDDRRDAPTLVIVVHGYRGDHHGLEPVIAQLDRPGYRIVAPDLPGFGVSTPMAATHDLDGYEAWLQEFAAAVRAESPSARVVIIGHSFGSILVSAALAGGLAVDDAVLINPIAAPALTGPRGVMTRVAIGYYRLGAAVPERLGHVILSSPVMVRVISVTMAKTKDRALRRWIHDQHDRYFSAFANRTVVLDAFRASVSHDISEYASRITAPTLLIAADQDDITPLAAQHRLAELIPDARLVVLEGVGHLIHYERPVEAGEAIVAFLDRSVDRRGDTDGADDGRSDDGRGA</sequence>
<dbReference type="PRINTS" id="PR00412">
    <property type="entry name" value="EPOXHYDRLASE"/>
</dbReference>
<dbReference type="PANTHER" id="PTHR43798">
    <property type="entry name" value="MONOACYLGLYCEROL LIPASE"/>
    <property type="match status" value="1"/>
</dbReference>
<dbReference type="Gene3D" id="3.40.50.1820">
    <property type="entry name" value="alpha/beta hydrolase"/>
    <property type="match status" value="1"/>
</dbReference>
<feature type="domain" description="AB hydrolase-1" evidence="1">
    <location>
        <begin position="50"/>
        <end position="296"/>
    </location>
</feature>
<dbReference type="Proteomes" id="UP001165580">
    <property type="component" value="Unassembled WGS sequence"/>
</dbReference>
<dbReference type="GO" id="GO:0016787">
    <property type="term" value="F:hydrolase activity"/>
    <property type="evidence" value="ECO:0007669"/>
    <property type="project" value="UniProtKB-KW"/>
</dbReference>
<protein>
    <submittedName>
        <fullName evidence="2">Alpha/beta hydrolase</fullName>
    </submittedName>
</protein>
<keyword evidence="3" id="KW-1185">Reference proteome</keyword>
<dbReference type="InterPro" id="IPR000073">
    <property type="entry name" value="AB_hydrolase_1"/>
</dbReference>
<proteinExistence type="predicted"/>
<dbReference type="InterPro" id="IPR000639">
    <property type="entry name" value="Epox_hydrolase-like"/>
</dbReference>
<accession>A0ABT2GAB9</accession>
<dbReference type="EMBL" id="JANTEZ010000001">
    <property type="protein sequence ID" value="MCS5713093.1"/>
    <property type="molecule type" value="Genomic_DNA"/>
</dbReference>
<name>A0ABT2GAB9_9MICO</name>
<dbReference type="InterPro" id="IPR029058">
    <property type="entry name" value="AB_hydrolase_fold"/>
</dbReference>
<organism evidence="2 3">
    <name type="scientific">Herbiconiux gentiana</name>
    <dbReference type="NCBI Taxonomy" id="2970912"/>
    <lineage>
        <taxon>Bacteria</taxon>
        <taxon>Bacillati</taxon>
        <taxon>Actinomycetota</taxon>
        <taxon>Actinomycetes</taxon>
        <taxon>Micrococcales</taxon>
        <taxon>Microbacteriaceae</taxon>
        <taxon>Herbiconiux</taxon>
    </lineage>
</organism>
<dbReference type="PANTHER" id="PTHR43798:SF33">
    <property type="entry name" value="HYDROLASE, PUTATIVE (AFU_ORTHOLOGUE AFUA_2G14860)-RELATED"/>
    <property type="match status" value="1"/>
</dbReference>
<dbReference type="RefSeq" id="WP_259484645.1">
    <property type="nucleotide sequence ID" value="NZ_JANTEZ010000001.1"/>
</dbReference>
<evidence type="ECO:0000313" key="3">
    <source>
        <dbReference type="Proteomes" id="UP001165580"/>
    </source>
</evidence>